<dbReference type="PANTHER" id="PTHR42852">
    <property type="entry name" value="THIOL:DISULFIDE INTERCHANGE PROTEIN DSBE"/>
    <property type="match status" value="1"/>
</dbReference>
<feature type="domain" description="Thioredoxin" evidence="5">
    <location>
        <begin position="232"/>
        <end position="370"/>
    </location>
</feature>
<evidence type="ECO:0000256" key="2">
    <source>
        <dbReference type="ARBA" id="ARBA00022748"/>
    </source>
</evidence>
<reference evidence="6 7" key="1">
    <citation type="submission" date="2020-04" db="EMBL/GenBank/DDBJ databases">
        <authorList>
            <person name="Yoon J."/>
        </authorList>
    </citation>
    <scope>NUCLEOTIDE SEQUENCE [LARGE SCALE GENOMIC DNA]</scope>
    <source>
        <strain evidence="6 7">DJ-13</strain>
    </source>
</reference>
<dbReference type="PANTHER" id="PTHR42852:SF6">
    <property type="entry name" value="THIOL:DISULFIDE INTERCHANGE PROTEIN DSBE"/>
    <property type="match status" value="1"/>
</dbReference>
<dbReference type="RefSeq" id="WP_168552606.1">
    <property type="nucleotide sequence ID" value="NZ_JAAWWL010000002.1"/>
</dbReference>
<evidence type="ECO:0000259" key="5">
    <source>
        <dbReference type="PROSITE" id="PS51352"/>
    </source>
</evidence>
<proteinExistence type="predicted"/>
<dbReference type="PROSITE" id="PS51352">
    <property type="entry name" value="THIOREDOXIN_2"/>
    <property type="match status" value="1"/>
</dbReference>
<sequence length="370" mass="41946">MKKLILSLLTLTVLSCNTVPENGFRIEGQLRGDLEDSTLVFLRINDTLQRGMVTLDSTYLVNGSFEFSGETKMPELHYLSFDGIRNAAAVIIENGTIEFKAQKDSLNFAKVKGTEQNKMFMEFMDERNRMQNIAKTFSDDLRRANAANDTATVNSLREEYFELQEKSKNFNQEYIESHPNALMSALLLYEMAQRKTLPIEDIEKLSQKFSPEIQKTRPAKKIKELVETAKRTKIGAVAPDFSGPTPDGKQLALNDVKGKVTLIDFWAGWCRPCRMENPNIVSVYEKYKDKGLEIIGVSLDRNREQWLQAIEDDGLEWNQVSNVQYFQGPIAQLYNIQAIPAAFLLDENGVIIAKDLRGPALEAMVAELLK</sequence>
<dbReference type="CDD" id="cd02966">
    <property type="entry name" value="TlpA_like_family"/>
    <property type="match status" value="1"/>
</dbReference>
<comment type="subcellular location">
    <subcellularLocation>
        <location evidence="1">Cell envelope</location>
    </subcellularLocation>
</comment>
<organism evidence="6 7">
    <name type="scientific">Croceivirga thetidis</name>
    <dbReference type="NCBI Taxonomy" id="2721623"/>
    <lineage>
        <taxon>Bacteria</taxon>
        <taxon>Pseudomonadati</taxon>
        <taxon>Bacteroidota</taxon>
        <taxon>Flavobacteriia</taxon>
        <taxon>Flavobacteriales</taxon>
        <taxon>Flavobacteriaceae</taxon>
        <taxon>Croceivirga</taxon>
    </lineage>
</organism>
<evidence type="ECO:0000256" key="1">
    <source>
        <dbReference type="ARBA" id="ARBA00004196"/>
    </source>
</evidence>
<dbReference type="Proteomes" id="UP000718451">
    <property type="component" value="Unassembled WGS sequence"/>
</dbReference>
<dbReference type="InterPro" id="IPR025380">
    <property type="entry name" value="DUF4369"/>
</dbReference>
<evidence type="ECO:0000256" key="4">
    <source>
        <dbReference type="ARBA" id="ARBA00023284"/>
    </source>
</evidence>
<keyword evidence="4" id="KW-0676">Redox-active center</keyword>
<dbReference type="Pfam" id="PF14289">
    <property type="entry name" value="DUF4369"/>
    <property type="match status" value="1"/>
</dbReference>
<name>A0ABX1GR30_9FLAO</name>
<evidence type="ECO:0000313" key="6">
    <source>
        <dbReference type="EMBL" id="NKI32402.1"/>
    </source>
</evidence>
<dbReference type="InterPro" id="IPR050553">
    <property type="entry name" value="Thioredoxin_ResA/DsbE_sf"/>
</dbReference>
<dbReference type="SUPFAM" id="SSF52833">
    <property type="entry name" value="Thioredoxin-like"/>
    <property type="match status" value="1"/>
</dbReference>
<keyword evidence="7" id="KW-1185">Reference proteome</keyword>
<dbReference type="Gene3D" id="3.40.30.10">
    <property type="entry name" value="Glutaredoxin"/>
    <property type="match status" value="1"/>
</dbReference>
<dbReference type="InterPro" id="IPR036249">
    <property type="entry name" value="Thioredoxin-like_sf"/>
</dbReference>
<evidence type="ECO:0000256" key="3">
    <source>
        <dbReference type="ARBA" id="ARBA00023157"/>
    </source>
</evidence>
<dbReference type="PROSITE" id="PS51257">
    <property type="entry name" value="PROKAR_LIPOPROTEIN"/>
    <property type="match status" value="1"/>
</dbReference>
<dbReference type="InterPro" id="IPR013766">
    <property type="entry name" value="Thioredoxin_domain"/>
</dbReference>
<dbReference type="InterPro" id="IPR000866">
    <property type="entry name" value="AhpC/TSA"/>
</dbReference>
<keyword evidence="2" id="KW-0201">Cytochrome c-type biogenesis</keyword>
<keyword evidence="3" id="KW-1015">Disulfide bond</keyword>
<accession>A0ABX1GR30</accession>
<dbReference type="EMBL" id="JAAWWL010000002">
    <property type="protein sequence ID" value="NKI32402.1"/>
    <property type="molecule type" value="Genomic_DNA"/>
</dbReference>
<gene>
    <name evidence="6" type="ORF">HCU67_10640</name>
</gene>
<comment type="caution">
    <text evidence="6">The sequence shown here is derived from an EMBL/GenBank/DDBJ whole genome shotgun (WGS) entry which is preliminary data.</text>
</comment>
<protein>
    <submittedName>
        <fullName evidence="6">AhpC/TSA family protein</fullName>
    </submittedName>
</protein>
<dbReference type="Pfam" id="PF00578">
    <property type="entry name" value="AhpC-TSA"/>
    <property type="match status" value="1"/>
</dbReference>
<evidence type="ECO:0000313" key="7">
    <source>
        <dbReference type="Proteomes" id="UP000718451"/>
    </source>
</evidence>